<dbReference type="Gene3D" id="3.90.1150.10">
    <property type="entry name" value="Aspartate Aminotransferase, domain 1"/>
    <property type="match status" value="1"/>
</dbReference>
<dbReference type="Pfam" id="PF00266">
    <property type="entry name" value="Aminotran_5"/>
    <property type="match status" value="1"/>
</dbReference>
<dbReference type="GO" id="GO:0030170">
    <property type="term" value="F:pyridoxal phosphate binding"/>
    <property type="evidence" value="ECO:0007669"/>
    <property type="project" value="InterPro"/>
</dbReference>
<gene>
    <name evidence="8" type="ORF">METZ01_LOCUS62025</name>
</gene>
<dbReference type="InterPro" id="IPR000192">
    <property type="entry name" value="Aminotrans_V_dom"/>
</dbReference>
<feature type="domain" description="Aminotransferase class V" evidence="7">
    <location>
        <begin position="19"/>
        <end position="388"/>
    </location>
</feature>
<accession>A0A381T0T5</accession>
<reference evidence="8" key="1">
    <citation type="submission" date="2018-05" db="EMBL/GenBank/DDBJ databases">
        <authorList>
            <person name="Lanie J.A."/>
            <person name="Ng W.-L."/>
            <person name="Kazmierczak K.M."/>
            <person name="Andrzejewski T.M."/>
            <person name="Davidsen T.M."/>
            <person name="Wayne K.J."/>
            <person name="Tettelin H."/>
            <person name="Glass J.I."/>
            <person name="Rusch D."/>
            <person name="Podicherti R."/>
            <person name="Tsui H.-C.T."/>
            <person name="Winkler M.E."/>
        </authorList>
    </citation>
    <scope>NUCLEOTIDE SEQUENCE</scope>
</reference>
<dbReference type="EC" id="2.8.1.7" evidence="3"/>
<dbReference type="PANTHER" id="PTHR43586:SF8">
    <property type="entry name" value="CYSTEINE DESULFURASE 1, CHLOROPLASTIC"/>
    <property type="match status" value="1"/>
</dbReference>
<evidence type="ECO:0000256" key="1">
    <source>
        <dbReference type="ARBA" id="ARBA00001933"/>
    </source>
</evidence>
<dbReference type="InterPro" id="IPR016454">
    <property type="entry name" value="Cysteine_dSase"/>
</dbReference>
<comment type="similarity">
    <text evidence="2">Belongs to the class-V pyridoxal-phosphate-dependent aminotransferase family. Csd subfamily.</text>
</comment>
<evidence type="ECO:0000256" key="3">
    <source>
        <dbReference type="ARBA" id="ARBA00012239"/>
    </source>
</evidence>
<comment type="cofactor">
    <cofactor evidence="1">
        <name>pyridoxal 5'-phosphate</name>
        <dbReference type="ChEBI" id="CHEBI:597326"/>
    </cofactor>
</comment>
<dbReference type="PANTHER" id="PTHR43586">
    <property type="entry name" value="CYSTEINE DESULFURASE"/>
    <property type="match status" value="1"/>
</dbReference>
<dbReference type="InterPro" id="IPR020578">
    <property type="entry name" value="Aminotrans_V_PyrdxlP_BS"/>
</dbReference>
<keyword evidence="5" id="KW-0663">Pyridoxal phosphate</keyword>
<dbReference type="AlphaFoldDB" id="A0A381T0T5"/>
<dbReference type="PIRSF" id="PIRSF005572">
    <property type="entry name" value="NifS"/>
    <property type="match status" value="1"/>
</dbReference>
<protein>
    <recommendedName>
        <fullName evidence="3">cysteine desulfurase</fullName>
        <ecNumber evidence="3">2.8.1.7</ecNumber>
    </recommendedName>
</protein>
<comment type="catalytic activity">
    <reaction evidence="6">
        <text>(sulfur carrier)-H + L-cysteine = (sulfur carrier)-SH + L-alanine</text>
        <dbReference type="Rhea" id="RHEA:43892"/>
        <dbReference type="Rhea" id="RHEA-COMP:14737"/>
        <dbReference type="Rhea" id="RHEA-COMP:14739"/>
        <dbReference type="ChEBI" id="CHEBI:29917"/>
        <dbReference type="ChEBI" id="CHEBI:35235"/>
        <dbReference type="ChEBI" id="CHEBI:57972"/>
        <dbReference type="ChEBI" id="CHEBI:64428"/>
        <dbReference type="EC" id="2.8.1.7"/>
    </reaction>
</comment>
<evidence type="ECO:0000259" key="7">
    <source>
        <dbReference type="Pfam" id="PF00266"/>
    </source>
</evidence>
<evidence type="ECO:0000256" key="4">
    <source>
        <dbReference type="ARBA" id="ARBA00022679"/>
    </source>
</evidence>
<dbReference type="NCBIfam" id="TIGR01979">
    <property type="entry name" value="sufS"/>
    <property type="match status" value="1"/>
</dbReference>
<dbReference type="InterPro" id="IPR015424">
    <property type="entry name" value="PyrdxlP-dep_Trfase"/>
</dbReference>
<evidence type="ECO:0000256" key="5">
    <source>
        <dbReference type="ARBA" id="ARBA00022898"/>
    </source>
</evidence>
<dbReference type="PROSITE" id="PS00595">
    <property type="entry name" value="AA_TRANSFER_CLASS_5"/>
    <property type="match status" value="1"/>
</dbReference>
<dbReference type="InterPro" id="IPR015422">
    <property type="entry name" value="PyrdxlP-dep_Trfase_small"/>
</dbReference>
<dbReference type="GO" id="GO:0031071">
    <property type="term" value="F:cysteine desulfurase activity"/>
    <property type="evidence" value="ECO:0007669"/>
    <property type="project" value="UniProtKB-EC"/>
</dbReference>
<dbReference type="CDD" id="cd06453">
    <property type="entry name" value="SufS_like"/>
    <property type="match status" value="1"/>
</dbReference>
<evidence type="ECO:0000256" key="6">
    <source>
        <dbReference type="ARBA" id="ARBA00050776"/>
    </source>
</evidence>
<dbReference type="SUPFAM" id="SSF53383">
    <property type="entry name" value="PLP-dependent transferases"/>
    <property type="match status" value="1"/>
</dbReference>
<sequence length="403" mass="45610">MFENIRNNFPFFKNNPKLVFLDTAASAQKPQSVIESVTNCYSSEYANINRGVYKISSSLTEKYENVRLKTSKYINAENEDNVIFTKSATEAINLVASCFSEKYLDSGDEVLLSYLEHHANIVPWQLAAKKRGFKIIITNINNEGQLDYDDLIKKVNKKTKFISITHMSNVLGTIVDMQIIRDQAKRYNIPFLIDGCQYIAHAPVDIKSLGCDFYVFSGHKLYGPSGVGVLYMKNQWLNNFDPYQGGGDMIENVDFKKTTFASGHQKYEAGTPPIAQVIGLGASYDFISQFNLKEIFMYEKELYEYAVDKLQSFNDVHIIGHSKNKGAILSFTIDNIHSNDIGLILDQHNIAVRTGHHCAQPLLKKLNLNSTARASFGIYNNKSDVDSFIEAVKETKKFFQSKK</sequence>
<evidence type="ECO:0000313" key="8">
    <source>
        <dbReference type="EMBL" id="SVA09171.1"/>
    </source>
</evidence>
<dbReference type="InterPro" id="IPR010970">
    <property type="entry name" value="Cys_dSase_SufS"/>
</dbReference>
<dbReference type="EMBL" id="UINC01003778">
    <property type="protein sequence ID" value="SVA09171.1"/>
    <property type="molecule type" value="Genomic_DNA"/>
</dbReference>
<organism evidence="8">
    <name type="scientific">marine metagenome</name>
    <dbReference type="NCBI Taxonomy" id="408172"/>
    <lineage>
        <taxon>unclassified sequences</taxon>
        <taxon>metagenomes</taxon>
        <taxon>ecological metagenomes</taxon>
    </lineage>
</organism>
<proteinExistence type="inferred from homology"/>
<dbReference type="InterPro" id="IPR015421">
    <property type="entry name" value="PyrdxlP-dep_Trfase_major"/>
</dbReference>
<name>A0A381T0T5_9ZZZZ</name>
<dbReference type="GO" id="GO:0006534">
    <property type="term" value="P:cysteine metabolic process"/>
    <property type="evidence" value="ECO:0007669"/>
    <property type="project" value="InterPro"/>
</dbReference>
<dbReference type="Gene3D" id="3.40.640.10">
    <property type="entry name" value="Type I PLP-dependent aspartate aminotransferase-like (Major domain)"/>
    <property type="match status" value="1"/>
</dbReference>
<keyword evidence="4" id="KW-0808">Transferase</keyword>
<evidence type="ECO:0000256" key="2">
    <source>
        <dbReference type="ARBA" id="ARBA00010447"/>
    </source>
</evidence>